<comment type="catalytic activity">
    <reaction evidence="9 11">
        <text>4-(phosphooxy)-L-threonine + 2-oxoglutarate = (R)-3-hydroxy-2-oxo-4-phosphooxybutanoate + L-glutamate</text>
        <dbReference type="Rhea" id="RHEA:16573"/>
        <dbReference type="ChEBI" id="CHEBI:16810"/>
        <dbReference type="ChEBI" id="CHEBI:29985"/>
        <dbReference type="ChEBI" id="CHEBI:58452"/>
        <dbReference type="ChEBI" id="CHEBI:58538"/>
        <dbReference type="EC" id="2.6.1.52"/>
    </reaction>
</comment>
<name>A0ABW1ZVE9_9GAMM</name>
<comment type="subcellular location">
    <subcellularLocation>
        <location evidence="11">Cytoplasm</location>
    </subcellularLocation>
</comment>
<dbReference type="EMBL" id="JBHSWE010000001">
    <property type="protein sequence ID" value="MFC6668818.1"/>
    <property type="molecule type" value="Genomic_DNA"/>
</dbReference>
<keyword evidence="8 11" id="KW-0718">Serine biosynthesis</keyword>
<comment type="cofactor">
    <cofactor evidence="11">
        <name>pyridoxal 5'-phosphate</name>
        <dbReference type="ChEBI" id="CHEBI:597326"/>
    </cofactor>
    <text evidence="11">Binds 1 pyridoxal phosphate per subunit.</text>
</comment>
<dbReference type="InterPro" id="IPR015421">
    <property type="entry name" value="PyrdxlP-dep_Trfase_major"/>
</dbReference>
<evidence type="ECO:0000313" key="13">
    <source>
        <dbReference type="EMBL" id="MFC6668818.1"/>
    </source>
</evidence>
<evidence type="ECO:0000256" key="3">
    <source>
        <dbReference type="ARBA" id="ARBA00022576"/>
    </source>
</evidence>
<comment type="function">
    <text evidence="11">Catalyzes the reversible conversion of 3-phosphohydroxypyruvate to phosphoserine and of 3-hydroxy-2-oxo-4-phosphonooxybutanoate to phosphohydroxythreonine.</text>
</comment>
<feature type="domain" description="Aminotransferase class V" evidence="12">
    <location>
        <begin position="5"/>
        <end position="349"/>
    </location>
</feature>
<protein>
    <recommendedName>
        <fullName evidence="11">Phosphoserine aminotransferase</fullName>
        <ecNumber evidence="11">2.6.1.52</ecNumber>
    </recommendedName>
    <alternativeName>
        <fullName evidence="11">Phosphohydroxythreonine aminotransferase</fullName>
        <shortName evidence="11">PSAT</shortName>
    </alternativeName>
</protein>
<dbReference type="NCBIfam" id="NF003764">
    <property type="entry name" value="PRK05355.1"/>
    <property type="match status" value="1"/>
</dbReference>
<feature type="binding site" evidence="11">
    <location>
        <begin position="77"/>
        <end position="78"/>
    </location>
    <ligand>
        <name>pyridoxal 5'-phosphate</name>
        <dbReference type="ChEBI" id="CHEBI:597326"/>
    </ligand>
</feature>
<dbReference type="PIRSF" id="PIRSF000525">
    <property type="entry name" value="SerC"/>
    <property type="match status" value="1"/>
</dbReference>
<keyword evidence="14" id="KW-1185">Reference proteome</keyword>
<dbReference type="InterPro" id="IPR015422">
    <property type="entry name" value="PyrdxlP-dep_Trfase_small"/>
</dbReference>
<evidence type="ECO:0000256" key="8">
    <source>
        <dbReference type="ARBA" id="ARBA00023299"/>
    </source>
</evidence>
<feature type="binding site" evidence="11">
    <location>
        <position position="153"/>
    </location>
    <ligand>
        <name>pyridoxal 5'-phosphate</name>
        <dbReference type="ChEBI" id="CHEBI:597326"/>
    </ligand>
</feature>
<reference evidence="14" key="1">
    <citation type="journal article" date="2019" name="Int. J. Syst. Evol. Microbiol.">
        <title>The Global Catalogue of Microorganisms (GCM) 10K type strain sequencing project: providing services to taxonomists for standard genome sequencing and annotation.</title>
        <authorList>
            <consortium name="The Broad Institute Genomics Platform"/>
            <consortium name="The Broad Institute Genome Sequencing Center for Infectious Disease"/>
            <person name="Wu L."/>
            <person name="Ma J."/>
        </authorList>
    </citation>
    <scope>NUCLEOTIDE SEQUENCE [LARGE SCALE GENOMIC DNA]</scope>
    <source>
        <strain evidence="14">NBRC 111756</strain>
    </source>
</reference>
<evidence type="ECO:0000259" key="12">
    <source>
        <dbReference type="Pfam" id="PF00266"/>
    </source>
</evidence>
<evidence type="ECO:0000256" key="6">
    <source>
        <dbReference type="ARBA" id="ARBA00022898"/>
    </source>
</evidence>
<dbReference type="Gene3D" id="3.40.640.10">
    <property type="entry name" value="Type I PLP-dependent aspartate aminotransferase-like (Major domain)"/>
    <property type="match status" value="1"/>
</dbReference>
<dbReference type="SUPFAM" id="SSF53383">
    <property type="entry name" value="PLP-dependent transferases"/>
    <property type="match status" value="1"/>
</dbReference>
<comment type="similarity">
    <text evidence="2 11">Belongs to the class-V pyridoxal-phosphate-dependent aminotransferase family. SerC subfamily.</text>
</comment>
<feature type="binding site" evidence="11">
    <location>
        <position position="196"/>
    </location>
    <ligand>
        <name>pyridoxal 5'-phosphate</name>
        <dbReference type="ChEBI" id="CHEBI:597326"/>
    </ligand>
</feature>
<organism evidence="13 14">
    <name type="scientific">Marinobacterium aestuariivivens</name>
    <dbReference type="NCBI Taxonomy" id="1698799"/>
    <lineage>
        <taxon>Bacteria</taxon>
        <taxon>Pseudomonadati</taxon>
        <taxon>Pseudomonadota</taxon>
        <taxon>Gammaproteobacteria</taxon>
        <taxon>Oceanospirillales</taxon>
        <taxon>Oceanospirillaceae</taxon>
        <taxon>Marinobacterium</taxon>
    </lineage>
</organism>
<keyword evidence="3 11" id="KW-0032">Aminotransferase</keyword>
<dbReference type="PANTHER" id="PTHR43247">
    <property type="entry name" value="PHOSPHOSERINE AMINOTRANSFERASE"/>
    <property type="match status" value="1"/>
</dbReference>
<dbReference type="Proteomes" id="UP001596422">
    <property type="component" value="Unassembled WGS sequence"/>
</dbReference>
<dbReference type="InterPro" id="IPR015424">
    <property type="entry name" value="PyrdxlP-dep_Trfase"/>
</dbReference>
<keyword evidence="7 11" id="KW-0664">Pyridoxine biosynthesis</keyword>
<dbReference type="PANTHER" id="PTHR43247:SF1">
    <property type="entry name" value="PHOSPHOSERINE AMINOTRANSFERASE"/>
    <property type="match status" value="1"/>
</dbReference>
<evidence type="ECO:0000256" key="7">
    <source>
        <dbReference type="ARBA" id="ARBA00023096"/>
    </source>
</evidence>
<comment type="subunit">
    <text evidence="11">Homodimer.</text>
</comment>
<feature type="binding site" evidence="11">
    <location>
        <position position="103"/>
    </location>
    <ligand>
        <name>pyridoxal 5'-phosphate</name>
        <dbReference type="ChEBI" id="CHEBI:597326"/>
    </ligand>
</feature>
<dbReference type="Gene3D" id="3.90.1150.10">
    <property type="entry name" value="Aspartate Aminotransferase, domain 1"/>
    <property type="match status" value="1"/>
</dbReference>
<keyword evidence="11" id="KW-0963">Cytoplasm</keyword>
<comment type="caution">
    <text evidence="13">The sequence shown here is derived from an EMBL/GenBank/DDBJ whole genome shotgun (WGS) entry which is preliminary data.</text>
</comment>
<comment type="pathway">
    <text evidence="1 11">Amino-acid biosynthesis; L-serine biosynthesis; L-serine from 3-phospho-D-glycerate: step 2/3.</text>
</comment>
<dbReference type="EC" id="2.6.1.52" evidence="11"/>
<feature type="binding site" evidence="11">
    <location>
        <position position="173"/>
    </location>
    <ligand>
        <name>pyridoxal 5'-phosphate</name>
        <dbReference type="ChEBI" id="CHEBI:597326"/>
    </ligand>
</feature>
<evidence type="ECO:0000256" key="2">
    <source>
        <dbReference type="ARBA" id="ARBA00006904"/>
    </source>
</evidence>
<feature type="modified residue" description="N6-(pyridoxal phosphate)lysine" evidence="11">
    <location>
        <position position="197"/>
    </location>
</feature>
<comment type="pathway">
    <text evidence="11">Cofactor biosynthesis; pyridoxine 5'-phosphate biosynthesis; pyridoxine 5'-phosphate from D-erythrose 4-phosphate: step 3/5.</text>
</comment>
<evidence type="ECO:0000256" key="9">
    <source>
        <dbReference type="ARBA" id="ARBA00047630"/>
    </source>
</evidence>
<feature type="binding site" evidence="11">
    <location>
        <begin position="238"/>
        <end position="239"/>
    </location>
    <ligand>
        <name>pyridoxal 5'-phosphate</name>
        <dbReference type="ChEBI" id="CHEBI:597326"/>
    </ligand>
</feature>
<keyword evidence="4 11" id="KW-0028">Amino-acid biosynthesis</keyword>
<dbReference type="RefSeq" id="WP_379907379.1">
    <property type="nucleotide sequence ID" value="NZ_JBHSWE010000001.1"/>
</dbReference>
<accession>A0ABW1ZVE9</accession>
<keyword evidence="5 11" id="KW-0808">Transferase</keyword>
<evidence type="ECO:0000256" key="11">
    <source>
        <dbReference type="HAMAP-Rule" id="MF_00160"/>
    </source>
</evidence>
<dbReference type="InterPro" id="IPR000192">
    <property type="entry name" value="Aminotrans_V_dom"/>
</dbReference>
<gene>
    <name evidence="11 13" type="primary">serC</name>
    <name evidence="13" type="ORF">ACFQDL_00825</name>
</gene>
<evidence type="ECO:0000256" key="1">
    <source>
        <dbReference type="ARBA" id="ARBA00005099"/>
    </source>
</evidence>
<sequence length="361" mass="39683">MTRPIYNFAAGPAMLPAPVLRQAQAELRDWQGRGLSVLEMPFTGEAYGEIERQARADLRRLLKIPQDYRILFMQGGASAQFALVPLNLLGRDGRADYIDTGHWSRKAITEGRHHCRLRVAASGAGQGYDGLPDPDAWRLDPRAGYCHITHNETADGLQFHHIPDTGAVPLVADMTSDLLSRPLDICRFGLVYAAAQKNIGPAGLTLVIVRDHLLRPARPGTPGLFDYRSLADNRGRLNTPPTYAVYLAGLVFRWLLDQGGLAAMAVRNRRQSERLYAAIDASDGYECPVRPADRSQMNHCFRLTDPAREADFLRKAEVCGLLNLGGHPARGGIRASLYNAMPDAGVEALIDYMAAFVDGQV</sequence>
<comment type="catalytic activity">
    <reaction evidence="10 11">
        <text>O-phospho-L-serine + 2-oxoglutarate = 3-phosphooxypyruvate + L-glutamate</text>
        <dbReference type="Rhea" id="RHEA:14329"/>
        <dbReference type="ChEBI" id="CHEBI:16810"/>
        <dbReference type="ChEBI" id="CHEBI:18110"/>
        <dbReference type="ChEBI" id="CHEBI:29985"/>
        <dbReference type="ChEBI" id="CHEBI:57524"/>
        <dbReference type="EC" id="2.6.1.52"/>
    </reaction>
</comment>
<keyword evidence="6 11" id="KW-0663">Pyridoxal phosphate</keyword>
<evidence type="ECO:0000256" key="10">
    <source>
        <dbReference type="ARBA" id="ARBA00049007"/>
    </source>
</evidence>
<proteinExistence type="inferred from homology"/>
<dbReference type="Pfam" id="PF00266">
    <property type="entry name" value="Aminotran_5"/>
    <property type="match status" value="1"/>
</dbReference>
<dbReference type="InterPro" id="IPR020578">
    <property type="entry name" value="Aminotrans_V_PyrdxlP_BS"/>
</dbReference>
<dbReference type="HAMAP" id="MF_00160">
    <property type="entry name" value="SerC_aminotrans_5"/>
    <property type="match status" value="1"/>
</dbReference>
<dbReference type="GO" id="GO:0004648">
    <property type="term" value="F:O-phospho-L-serine:2-oxoglutarate aminotransferase activity"/>
    <property type="evidence" value="ECO:0007669"/>
    <property type="project" value="UniProtKB-EC"/>
</dbReference>
<evidence type="ECO:0000256" key="4">
    <source>
        <dbReference type="ARBA" id="ARBA00022605"/>
    </source>
</evidence>
<dbReference type="PROSITE" id="PS00595">
    <property type="entry name" value="AA_TRANSFER_CLASS_5"/>
    <property type="match status" value="1"/>
</dbReference>
<evidence type="ECO:0000256" key="5">
    <source>
        <dbReference type="ARBA" id="ARBA00022679"/>
    </source>
</evidence>
<evidence type="ECO:0000313" key="14">
    <source>
        <dbReference type="Proteomes" id="UP001596422"/>
    </source>
</evidence>
<comment type="caution">
    <text evidence="11">Lacks conserved residue(s) required for the propagation of feature annotation.</text>
</comment>
<dbReference type="InterPro" id="IPR022278">
    <property type="entry name" value="Pser_aminoTfrase"/>
</dbReference>